<reference evidence="2 3" key="1">
    <citation type="submission" date="2021-06" db="EMBL/GenBank/DDBJ databases">
        <title>Complete genome of Haloferula helveola possessing various polysaccharide degrading enzymes.</title>
        <authorList>
            <person name="Takami H."/>
            <person name="Huang C."/>
            <person name="Hamasaki K."/>
        </authorList>
    </citation>
    <scope>NUCLEOTIDE SEQUENCE [LARGE SCALE GENOMIC DNA]</scope>
    <source>
        <strain evidence="2 3">CN-1</strain>
    </source>
</reference>
<evidence type="ECO:0000256" key="1">
    <source>
        <dbReference type="SAM" id="SignalP"/>
    </source>
</evidence>
<dbReference type="RefSeq" id="WP_338686406.1">
    <property type="nucleotide sequence ID" value="NZ_AP024702.1"/>
</dbReference>
<keyword evidence="3" id="KW-1185">Reference proteome</keyword>
<organism evidence="2 3">
    <name type="scientific">Haloferula helveola</name>
    <dbReference type="NCBI Taxonomy" id="490095"/>
    <lineage>
        <taxon>Bacteria</taxon>
        <taxon>Pseudomonadati</taxon>
        <taxon>Verrucomicrobiota</taxon>
        <taxon>Verrucomicrobiia</taxon>
        <taxon>Verrucomicrobiales</taxon>
        <taxon>Verrucomicrobiaceae</taxon>
        <taxon>Haloferula</taxon>
    </lineage>
</organism>
<accession>A0ABM7RDE7</accession>
<feature type="signal peptide" evidence="1">
    <location>
        <begin position="1"/>
        <end position="17"/>
    </location>
</feature>
<gene>
    <name evidence="2" type="ORF">HAHE_36070</name>
</gene>
<proteinExistence type="predicted"/>
<dbReference type="Proteomes" id="UP001374893">
    <property type="component" value="Chromosome"/>
</dbReference>
<dbReference type="InterPro" id="IPR036249">
    <property type="entry name" value="Thioredoxin-like_sf"/>
</dbReference>
<evidence type="ECO:0000313" key="2">
    <source>
        <dbReference type="EMBL" id="BCX49699.1"/>
    </source>
</evidence>
<protein>
    <recommendedName>
        <fullName evidence="4">Thioredoxin domain-containing protein</fullName>
    </recommendedName>
</protein>
<dbReference type="SUPFAM" id="SSF52833">
    <property type="entry name" value="Thioredoxin-like"/>
    <property type="match status" value="1"/>
</dbReference>
<name>A0ABM7RDE7_9BACT</name>
<dbReference type="Gene3D" id="3.40.30.10">
    <property type="entry name" value="Glutaredoxin"/>
    <property type="match status" value="1"/>
</dbReference>
<feature type="chain" id="PRO_5045633098" description="Thioredoxin domain-containing protein" evidence="1">
    <location>
        <begin position="18"/>
        <end position="169"/>
    </location>
</feature>
<evidence type="ECO:0008006" key="4">
    <source>
        <dbReference type="Google" id="ProtNLM"/>
    </source>
</evidence>
<evidence type="ECO:0000313" key="3">
    <source>
        <dbReference type="Proteomes" id="UP001374893"/>
    </source>
</evidence>
<sequence>MKTLALLIAMLPLSLLAEKEDVSAYKVTQVTWGEPVKGVPASEIKPAELTGKVVIVEEFGVLTPACLQRLKELGRLRKKLDRDKSDAVIIAIHRQRQVSDEDIANAVKDERAEGVIIRKNGFLPASIGSMPHAAVFLPDGSMLWHGDSTERDFDRKVDEALATDAKDGP</sequence>
<dbReference type="EMBL" id="AP024702">
    <property type="protein sequence ID" value="BCX49699.1"/>
    <property type="molecule type" value="Genomic_DNA"/>
</dbReference>
<keyword evidence="1" id="KW-0732">Signal</keyword>